<dbReference type="RefSeq" id="WP_034833176.1">
    <property type="nucleotide sequence ID" value="NZ_JOKH01000001.1"/>
</dbReference>
<dbReference type="EMBL" id="JOKH01000001">
    <property type="protein sequence ID" value="KEQ19379.1"/>
    <property type="molecule type" value="Genomic_DNA"/>
</dbReference>
<gene>
    <name evidence="2" type="ORF">GZ78_05305</name>
</gene>
<feature type="chain" id="PRO_5001760987" description="Spore coat protein U domain-containing protein" evidence="1">
    <location>
        <begin position="26"/>
        <end position="174"/>
    </location>
</feature>
<accession>A0A081NLQ6</accession>
<evidence type="ECO:0000313" key="3">
    <source>
        <dbReference type="Proteomes" id="UP000028073"/>
    </source>
</evidence>
<dbReference type="AlphaFoldDB" id="A0A081NLQ6"/>
<feature type="signal peptide" evidence="1">
    <location>
        <begin position="1"/>
        <end position="25"/>
    </location>
</feature>
<reference evidence="2 3" key="1">
    <citation type="submission" date="2014-06" db="EMBL/GenBank/DDBJ databases">
        <title>Whole Genome Sequences of Three Symbiotic Endozoicomonas Bacteria.</title>
        <authorList>
            <person name="Neave M.J."/>
            <person name="Apprill A."/>
            <person name="Voolstra C.R."/>
        </authorList>
    </citation>
    <scope>NUCLEOTIDE SEQUENCE [LARGE SCALE GENOMIC DNA]</scope>
    <source>
        <strain evidence="2 3">DSM 25634</strain>
    </source>
</reference>
<keyword evidence="1" id="KW-0732">Signal</keyword>
<sequence length="174" mass="18689">MDFSSITCRSLLASLLTLIALPTYSAQQGNIGKTSTGSFSIRLVIQPSLQTSIATQSSTQINDQTSTVAIFNKPEPLCIKGTGISQYSVATEGSGTQGSYSLTDGQRSYNYEIDLWSSDQKPYDLHSGQNSSLINTIPRNANCDADQTGFMVKIPEPSAQQPLEGSLRLIISAE</sequence>
<proteinExistence type="predicted"/>
<comment type="caution">
    <text evidence="2">The sequence shown here is derived from an EMBL/GenBank/DDBJ whole genome shotgun (WGS) entry which is preliminary data.</text>
</comment>
<organism evidence="2 3">
    <name type="scientific">Endozoicomonas numazuensis</name>
    <dbReference type="NCBI Taxonomy" id="1137799"/>
    <lineage>
        <taxon>Bacteria</taxon>
        <taxon>Pseudomonadati</taxon>
        <taxon>Pseudomonadota</taxon>
        <taxon>Gammaproteobacteria</taxon>
        <taxon>Oceanospirillales</taxon>
        <taxon>Endozoicomonadaceae</taxon>
        <taxon>Endozoicomonas</taxon>
    </lineage>
</organism>
<evidence type="ECO:0008006" key="4">
    <source>
        <dbReference type="Google" id="ProtNLM"/>
    </source>
</evidence>
<evidence type="ECO:0000313" key="2">
    <source>
        <dbReference type="EMBL" id="KEQ19379.1"/>
    </source>
</evidence>
<evidence type="ECO:0000256" key="1">
    <source>
        <dbReference type="SAM" id="SignalP"/>
    </source>
</evidence>
<keyword evidence="3" id="KW-1185">Reference proteome</keyword>
<name>A0A081NLQ6_9GAMM</name>
<dbReference type="OrthoDB" id="6196520at2"/>
<dbReference type="Proteomes" id="UP000028073">
    <property type="component" value="Unassembled WGS sequence"/>
</dbReference>
<protein>
    <recommendedName>
        <fullName evidence="4">Spore coat protein U domain-containing protein</fullName>
    </recommendedName>
</protein>